<dbReference type="InterPro" id="IPR046348">
    <property type="entry name" value="SIS_dom_sf"/>
</dbReference>
<dbReference type="Gene3D" id="3.40.50.10490">
    <property type="entry name" value="Glucose-6-phosphate isomerase like protein, domain 1"/>
    <property type="match status" value="1"/>
</dbReference>
<evidence type="ECO:0000313" key="5">
    <source>
        <dbReference type="EMBL" id="NSX55067.1"/>
    </source>
</evidence>
<dbReference type="Proteomes" id="UP000777935">
    <property type="component" value="Unassembled WGS sequence"/>
</dbReference>
<keyword evidence="1" id="KW-0805">Transcription regulation</keyword>
<dbReference type="Pfam" id="PF01418">
    <property type="entry name" value="HTH_6"/>
    <property type="match status" value="1"/>
</dbReference>
<dbReference type="InterPro" id="IPR009057">
    <property type="entry name" value="Homeodomain-like_sf"/>
</dbReference>
<dbReference type="RefSeq" id="WP_174137708.1">
    <property type="nucleotide sequence ID" value="NZ_JABUFE010000004.1"/>
</dbReference>
<dbReference type="PANTHER" id="PTHR30514">
    <property type="entry name" value="GLUCOKINASE"/>
    <property type="match status" value="1"/>
</dbReference>
<evidence type="ECO:0000256" key="2">
    <source>
        <dbReference type="ARBA" id="ARBA00023125"/>
    </source>
</evidence>
<name>A0ABX2IQC2_9RHOB</name>
<gene>
    <name evidence="5" type="ORF">HRQ87_09665</name>
</gene>
<evidence type="ECO:0000313" key="6">
    <source>
        <dbReference type="Proteomes" id="UP000777935"/>
    </source>
</evidence>
<evidence type="ECO:0000256" key="1">
    <source>
        <dbReference type="ARBA" id="ARBA00023015"/>
    </source>
</evidence>
<accession>A0ABX2IQC2</accession>
<proteinExistence type="predicted"/>
<keyword evidence="3" id="KW-0804">Transcription</keyword>
<dbReference type="InterPro" id="IPR000281">
    <property type="entry name" value="HTH_RpiR"/>
</dbReference>
<dbReference type="InterPro" id="IPR047640">
    <property type="entry name" value="RpiR-like"/>
</dbReference>
<dbReference type="SUPFAM" id="SSF46689">
    <property type="entry name" value="Homeodomain-like"/>
    <property type="match status" value="1"/>
</dbReference>
<keyword evidence="6" id="KW-1185">Reference proteome</keyword>
<comment type="caution">
    <text evidence="5">The sequence shown here is derived from an EMBL/GenBank/DDBJ whole genome shotgun (WGS) entry which is preliminary data.</text>
</comment>
<protein>
    <submittedName>
        <fullName evidence="5">MurR/RpiR family transcriptional regulator</fullName>
    </submittedName>
</protein>
<dbReference type="InterPro" id="IPR001347">
    <property type="entry name" value="SIS_dom"/>
</dbReference>
<organism evidence="5 6">
    <name type="scientific">Parasulfitobacter algicola</name>
    <dbReference type="NCBI Taxonomy" id="2614809"/>
    <lineage>
        <taxon>Bacteria</taxon>
        <taxon>Pseudomonadati</taxon>
        <taxon>Pseudomonadota</taxon>
        <taxon>Alphaproteobacteria</taxon>
        <taxon>Rhodobacterales</taxon>
        <taxon>Roseobacteraceae</taxon>
        <taxon>Parasulfitobacter</taxon>
    </lineage>
</organism>
<dbReference type="SUPFAM" id="SSF53697">
    <property type="entry name" value="SIS domain"/>
    <property type="match status" value="1"/>
</dbReference>
<dbReference type="Pfam" id="PF01380">
    <property type="entry name" value="SIS"/>
    <property type="match status" value="1"/>
</dbReference>
<dbReference type="InterPro" id="IPR035472">
    <property type="entry name" value="RpiR-like_SIS"/>
</dbReference>
<dbReference type="PROSITE" id="PS51071">
    <property type="entry name" value="HTH_RPIR"/>
    <property type="match status" value="1"/>
</dbReference>
<evidence type="ECO:0000259" key="4">
    <source>
        <dbReference type="PROSITE" id="PS51071"/>
    </source>
</evidence>
<dbReference type="InterPro" id="IPR036388">
    <property type="entry name" value="WH-like_DNA-bd_sf"/>
</dbReference>
<reference evidence="5 6" key="1">
    <citation type="submission" date="2020-06" db="EMBL/GenBank/DDBJ databases">
        <title>Sulfitobacter algicola sp. nov., isolated from green algae.</title>
        <authorList>
            <person name="Wang C."/>
        </authorList>
    </citation>
    <scope>NUCLEOTIDE SEQUENCE [LARGE SCALE GENOMIC DNA]</scope>
    <source>
        <strain evidence="5 6">1151</strain>
    </source>
</reference>
<keyword evidence="2" id="KW-0238">DNA-binding</keyword>
<dbReference type="CDD" id="cd05013">
    <property type="entry name" value="SIS_RpiR"/>
    <property type="match status" value="1"/>
</dbReference>
<evidence type="ECO:0000256" key="3">
    <source>
        <dbReference type="ARBA" id="ARBA00023163"/>
    </source>
</evidence>
<dbReference type="Gene3D" id="1.10.10.10">
    <property type="entry name" value="Winged helix-like DNA-binding domain superfamily/Winged helix DNA-binding domain"/>
    <property type="match status" value="1"/>
</dbReference>
<sequence>MSVLEKFADAATNLTPNERLLIRTVIENPASAALGTANELAKTVGVHEATASRLARKLGYENYAGFRDALRNEFIATRETATRFEKTISNATSESILGTLALQEMQALAQIEDFINPDQINAAAKQLMSARQVFIYGYGNAETLALMTLKRFRRFGMAVHKLAADPRTLAEQALELGADDAVLIFAFRRSPRGYLPLIETARETDAKTIVIADAIGPMLVPQPDHLLAAPRSGTPDGFQTLTIPMTITNAVIIAAGLDDKTDTLKKLERLGQLIERFE</sequence>
<dbReference type="EMBL" id="JABUFE010000004">
    <property type="protein sequence ID" value="NSX55067.1"/>
    <property type="molecule type" value="Genomic_DNA"/>
</dbReference>
<feature type="domain" description="HTH rpiR-type" evidence="4">
    <location>
        <begin position="1"/>
        <end position="77"/>
    </location>
</feature>